<evidence type="ECO:0000313" key="14">
    <source>
        <dbReference type="Proteomes" id="UP000092401"/>
    </source>
</evidence>
<evidence type="ECO:0000313" key="15">
    <source>
        <dbReference type="Proteomes" id="UP000092403"/>
    </source>
</evidence>
<accession>A0A150IJX5</accession>
<dbReference type="Proteomes" id="UP000092403">
    <property type="component" value="Unassembled WGS sequence"/>
</dbReference>
<dbReference type="GO" id="GO:0005524">
    <property type="term" value="F:ATP binding"/>
    <property type="evidence" value="ECO:0007669"/>
    <property type="project" value="UniProtKB-KW"/>
</dbReference>
<evidence type="ECO:0000256" key="6">
    <source>
        <dbReference type="ARBA" id="ARBA00022840"/>
    </source>
</evidence>
<evidence type="ECO:0000313" key="13">
    <source>
        <dbReference type="Proteomes" id="UP000091929"/>
    </source>
</evidence>
<dbReference type="EMBL" id="LNGF01000027">
    <property type="protein sequence ID" value="KYC47296.1"/>
    <property type="molecule type" value="Genomic_DNA"/>
</dbReference>
<dbReference type="Gene3D" id="3.90.1200.10">
    <property type="match status" value="1"/>
</dbReference>
<dbReference type="AlphaFoldDB" id="A0A150IXM0"/>
<dbReference type="Proteomes" id="UP000091929">
    <property type="component" value="Unassembled WGS sequence"/>
</dbReference>
<dbReference type="Proteomes" id="UP000092401">
    <property type="component" value="Unassembled WGS sequence"/>
</dbReference>
<keyword evidence="3" id="KW-0808">Transferase</keyword>
<evidence type="ECO:0000313" key="10">
    <source>
        <dbReference type="EMBL" id="KYC45323.1"/>
    </source>
</evidence>
<dbReference type="Pfam" id="PF01163">
    <property type="entry name" value="RIO1"/>
    <property type="match status" value="1"/>
</dbReference>
<comment type="catalytic activity">
    <reaction evidence="8">
        <text>L-seryl-[protein] + ATP = O-phospho-L-seryl-[protein] + ADP + H(+)</text>
        <dbReference type="Rhea" id="RHEA:17989"/>
        <dbReference type="Rhea" id="RHEA-COMP:9863"/>
        <dbReference type="Rhea" id="RHEA-COMP:11604"/>
        <dbReference type="ChEBI" id="CHEBI:15378"/>
        <dbReference type="ChEBI" id="CHEBI:29999"/>
        <dbReference type="ChEBI" id="CHEBI:30616"/>
        <dbReference type="ChEBI" id="CHEBI:83421"/>
        <dbReference type="ChEBI" id="CHEBI:456216"/>
        <dbReference type="EC" id="2.7.11.1"/>
    </reaction>
</comment>
<evidence type="ECO:0000256" key="3">
    <source>
        <dbReference type="ARBA" id="ARBA00022679"/>
    </source>
</evidence>
<dbReference type="EMBL" id="LNJC01000027">
    <property type="protein sequence ID" value="KYC49747.1"/>
    <property type="molecule type" value="Genomic_DNA"/>
</dbReference>
<accession>A0A150IQK9</accession>
<comment type="catalytic activity">
    <reaction evidence="7">
        <text>L-threonyl-[protein] + ATP = O-phospho-L-threonyl-[protein] + ADP + H(+)</text>
        <dbReference type="Rhea" id="RHEA:46608"/>
        <dbReference type="Rhea" id="RHEA-COMP:11060"/>
        <dbReference type="Rhea" id="RHEA-COMP:11605"/>
        <dbReference type="ChEBI" id="CHEBI:15378"/>
        <dbReference type="ChEBI" id="CHEBI:30013"/>
        <dbReference type="ChEBI" id="CHEBI:30616"/>
        <dbReference type="ChEBI" id="CHEBI:61977"/>
        <dbReference type="ChEBI" id="CHEBI:456216"/>
        <dbReference type="EC" id="2.7.11.1"/>
    </reaction>
</comment>
<proteinExistence type="predicted"/>
<comment type="caution">
    <text evidence="12">The sequence shown here is derived from an EMBL/GenBank/DDBJ whole genome shotgun (WGS) entry which is preliminary data.</text>
</comment>
<dbReference type="InterPro" id="IPR018934">
    <property type="entry name" value="RIO_dom"/>
</dbReference>
<dbReference type="EC" id="2.7.11.1" evidence="1"/>
<dbReference type="GO" id="GO:0004674">
    <property type="term" value="F:protein serine/threonine kinase activity"/>
    <property type="evidence" value="ECO:0007669"/>
    <property type="project" value="UniProtKB-KW"/>
</dbReference>
<reference evidence="13 14" key="1">
    <citation type="journal article" date="2016" name="ISME J.">
        <title>Chasing the elusive Euryarchaeota class WSA2: genomes reveal a uniquely fastidious methyl-reducing methanogen.</title>
        <authorList>
            <person name="Nobu M.K."/>
            <person name="Narihiro T."/>
            <person name="Kuroda K."/>
            <person name="Mei R."/>
            <person name="Liu W.T."/>
        </authorList>
    </citation>
    <scope>NUCLEOTIDE SEQUENCE [LARGE SCALE GENOMIC DNA]</scope>
    <source>
        <strain evidence="10">B03fssc0709_Meth_Bin005</strain>
        <strain evidence="11">B15fssc0709_Meth_Bin003</strain>
        <strain evidence="12">BMIXfssc0709_Meth_Bin006</strain>
    </source>
</reference>
<dbReference type="EMBL" id="LNGE01000022">
    <property type="protein sequence ID" value="KYC45323.1"/>
    <property type="molecule type" value="Genomic_DNA"/>
</dbReference>
<evidence type="ECO:0000313" key="11">
    <source>
        <dbReference type="EMBL" id="KYC47296.1"/>
    </source>
</evidence>
<accession>A0A150IXM0</accession>
<keyword evidence="4" id="KW-0547">Nucleotide-binding</keyword>
<evidence type="ECO:0000313" key="12">
    <source>
        <dbReference type="EMBL" id="KYC49747.1"/>
    </source>
</evidence>
<evidence type="ECO:0000256" key="4">
    <source>
        <dbReference type="ARBA" id="ARBA00022741"/>
    </source>
</evidence>
<feature type="domain" description="RIO-type" evidence="9">
    <location>
        <begin position="34"/>
        <end position="141"/>
    </location>
</feature>
<keyword evidence="6" id="KW-0067">ATP-binding</keyword>
<gene>
    <name evidence="10" type="ORF">APG10_00965</name>
    <name evidence="11" type="ORF">APG11_01270</name>
    <name evidence="12" type="ORF">APG12_01269</name>
</gene>
<keyword evidence="5 12" id="KW-0418">Kinase</keyword>
<dbReference type="SUPFAM" id="SSF56112">
    <property type="entry name" value="Protein kinase-like (PK-like)"/>
    <property type="match status" value="1"/>
</dbReference>
<evidence type="ECO:0000259" key="9">
    <source>
        <dbReference type="Pfam" id="PF01163"/>
    </source>
</evidence>
<evidence type="ECO:0000256" key="2">
    <source>
        <dbReference type="ARBA" id="ARBA00022527"/>
    </source>
</evidence>
<protein>
    <recommendedName>
        <fullName evidence="1">non-specific serine/threonine protein kinase</fullName>
        <ecNumber evidence="1">2.7.11.1</ecNumber>
    </recommendedName>
</protein>
<sequence length="236" mass="27759">MKIDFEYLEKNISAHIEKQFSSKKNSVYLLNYNGEKTVAKVFNNSRSKFEFDILNFLYSNGIYVPEPYAIVNQTIFMEYLEGDTLMNLINSNLTNKEKYMESLSDFFSSIHQIQKNKMSLLKGDSSIKNFIYNTKIYGIDFEESNYGNCLKDLAGAIAQILDSNPSFNDEKFYLSNYLLQKYSEKNNIDFNQIKVYLKDFLIKSLLFDSSFRPNQRKEIITWVVKIRKDFDQIFGK</sequence>
<organism evidence="12 15">
    <name type="scientific">Candidatus Methanofastidiosum methylothiophilum</name>
    <dbReference type="NCBI Taxonomy" id="1705564"/>
    <lineage>
        <taxon>Archaea</taxon>
        <taxon>Methanobacteriati</taxon>
        <taxon>Methanobacteriota</taxon>
        <taxon>Stenosarchaea group</taxon>
        <taxon>Candidatus Methanofastidiosia</taxon>
        <taxon>Candidatus Methanofastidiosales</taxon>
        <taxon>Candidatus Methanofastidiosaceae</taxon>
        <taxon>Candidatus Methanofastidiosum</taxon>
    </lineage>
</organism>
<evidence type="ECO:0000256" key="1">
    <source>
        <dbReference type="ARBA" id="ARBA00012513"/>
    </source>
</evidence>
<evidence type="ECO:0000256" key="7">
    <source>
        <dbReference type="ARBA" id="ARBA00047899"/>
    </source>
</evidence>
<keyword evidence="2 12" id="KW-0723">Serine/threonine-protein kinase</keyword>
<dbReference type="InterPro" id="IPR011009">
    <property type="entry name" value="Kinase-like_dom_sf"/>
</dbReference>
<evidence type="ECO:0000256" key="5">
    <source>
        <dbReference type="ARBA" id="ARBA00022777"/>
    </source>
</evidence>
<name>A0A150IXM0_9EURY</name>
<evidence type="ECO:0000256" key="8">
    <source>
        <dbReference type="ARBA" id="ARBA00048679"/>
    </source>
</evidence>